<feature type="compositionally biased region" description="Gly residues" evidence="1">
    <location>
        <begin position="261"/>
        <end position="271"/>
    </location>
</feature>
<dbReference type="EMBL" id="QMDX01000002">
    <property type="protein sequence ID" value="TSD15209.1"/>
    <property type="molecule type" value="Genomic_DNA"/>
</dbReference>
<proteinExistence type="predicted"/>
<organism evidence="3 4">
    <name type="scientific">Haloglomus irregulare</name>
    <dbReference type="NCBI Taxonomy" id="2234134"/>
    <lineage>
        <taxon>Archaea</taxon>
        <taxon>Methanobacteriati</taxon>
        <taxon>Methanobacteriota</taxon>
        <taxon>Stenosarchaea group</taxon>
        <taxon>Halobacteria</taxon>
        <taxon>Halobacteriales</taxon>
        <taxon>Natronomonadaceae</taxon>
        <taxon>Haloglomus</taxon>
    </lineage>
</organism>
<keyword evidence="4" id="KW-1185">Reference proteome</keyword>
<evidence type="ECO:0000313" key="3">
    <source>
        <dbReference type="EMBL" id="TSD15209.1"/>
    </source>
</evidence>
<dbReference type="AlphaFoldDB" id="A0A554NCU2"/>
<protein>
    <recommendedName>
        <fullName evidence="2">LTD domain-containing protein</fullName>
    </recommendedName>
</protein>
<dbReference type="Gene3D" id="2.60.40.10">
    <property type="entry name" value="Immunoglobulins"/>
    <property type="match status" value="1"/>
</dbReference>
<comment type="caution">
    <text evidence="3">The sequence shown here is derived from an EMBL/GenBank/DDBJ whole genome shotgun (WGS) entry which is preliminary data.</text>
</comment>
<dbReference type="PROSITE" id="PS00018">
    <property type="entry name" value="EF_HAND_1"/>
    <property type="match status" value="1"/>
</dbReference>
<feature type="domain" description="LTD" evidence="2">
    <location>
        <begin position="344"/>
        <end position="472"/>
    </location>
</feature>
<dbReference type="Proteomes" id="UP000319894">
    <property type="component" value="Unassembled WGS sequence"/>
</dbReference>
<dbReference type="InterPro" id="IPR018247">
    <property type="entry name" value="EF_Hand_1_Ca_BS"/>
</dbReference>
<evidence type="ECO:0000313" key="4">
    <source>
        <dbReference type="Proteomes" id="UP000319894"/>
    </source>
</evidence>
<dbReference type="InParanoid" id="A0A554NCU2"/>
<reference evidence="3 4" key="1">
    <citation type="submission" date="2018-06" db="EMBL/GenBank/DDBJ databases">
        <title>Natronomonas sp. F16-60 a new haloarchaeon isolated from a solar saltern of Isla Cristina, Huelva, Spain.</title>
        <authorList>
            <person name="Duran-Viseras A."/>
            <person name="Sanchez-Porro C."/>
            <person name="Ventosa A."/>
        </authorList>
    </citation>
    <scope>NUCLEOTIDE SEQUENCE [LARGE SCALE GENOMIC DNA]</scope>
    <source>
        <strain evidence="3 4">F16-60</strain>
    </source>
</reference>
<dbReference type="PROSITE" id="PS51841">
    <property type="entry name" value="LTD"/>
    <property type="match status" value="1"/>
</dbReference>
<evidence type="ECO:0000259" key="2">
    <source>
        <dbReference type="PROSITE" id="PS51841"/>
    </source>
</evidence>
<dbReference type="InterPro" id="IPR001322">
    <property type="entry name" value="Lamin_tail_dom"/>
</dbReference>
<feature type="region of interest" description="Disordered" evidence="1">
    <location>
        <begin position="257"/>
        <end position="279"/>
    </location>
</feature>
<name>A0A554NCU2_9EURY</name>
<dbReference type="InterPro" id="IPR013783">
    <property type="entry name" value="Ig-like_fold"/>
</dbReference>
<evidence type="ECO:0000256" key="1">
    <source>
        <dbReference type="SAM" id="MobiDB-lite"/>
    </source>
</evidence>
<feature type="region of interest" description="Disordered" evidence="1">
    <location>
        <begin position="344"/>
        <end position="370"/>
    </location>
</feature>
<dbReference type="SUPFAM" id="SSF49373">
    <property type="entry name" value="Invasin/intimin cell-adhesion fragments"/>
    <property type="match status" value="1"/>
</dbReference>
<dbReference type="InterPro" id="IPR008964">
    <property type="entry name" value="Invasin/intimin_cell_adhesion"/>
</dbReference>
<sequence>MYESSVVFNSGDGAPDRTLTGQSIVNGRRISLVTLTGNVGTTATGSGSLEFKGVSASREPIPVRGGSGPLNVTIPTTLAESEWEALLSDQLDGDNTGVNVSTDGDEQFLTNISYDDSTSPATVTLTFEKGVQYDLRLARVGVGSGVTSPGAAYITDVQSPANVDEGGTVEYVMEVRDELNNPVSGVDVTANATNSPDDIGAFAAGNTTKTTDSDGRVSFAFDAQAGATGTEDLVFNISDVDGSGTVEDYELVEQSLTAQSSGGGSGGGGDGTPPAVSNAEAEPNTIVQSQEFDLSATFDDTSGRGGSDIFEATWSDTISGDSGDFSAADGQFDQAIEDVETTVSGSTTDDWSTGDHDIEITGTDANGNSRTTTVTVTVDSGPAPGFSSVSASDMDTQQTNDAEQTLTFTPDQDLPANETVTIDLSDAQDSTGPNTNQYQVDYQGSTISVDSGGGSAQFTTRDDENAVVEYTPGGTVTSSTQVEINIDGATTGNNGQQSDPYDVVFSRSDGGQETTIFNVSN</sequence>
<gene>
    <name evidence="3" type="ORF">DP107_04990</name>
</gene>
<accession>A0A554NCU2</accession>